<dbReference type="Proteomes" id="UP000295198">
    <property type="component" value="Unassembled WGS sequence"/>
</dbReference>
<dbReference type="OrthoDB" id="9844165at2"/>
<gene>
    <name evidence="1" type="ORF">EKO23_16390</name>
</gene>
<sequence>MNLTKQAPAGDDPLNTVAPSGFCQSVFRSRRDPNIVTDDSGASLGTQVYNHGWLLSETLVSYLSEQSVVQSVSSPTRVGMKYSPWWGRPWSTRREYSRDGGCDLARRCRHDPADRLGRRGAGRRVATILDLLAATTSTQRDTIESTYSSTKASIYTARQNLYAAPATTAVRKQVAARSERAWYLACKAVDAARGPWLENALQDAMWAIVAKEAGLIGTTFTTANYETMAQPIDAVLAMPTGLLGRWTCRWATTCPVRLAAQLIDGSRIAASGWC</sequence>
<evidence type="ECO:0000313" key="1">
    <source>
        <dbReference type="EMBL" id="RYP84238.1"/>
    </source>
</evidence>
<dbReference type="EMBL" id="SDKM01000025">
    <property type="protein sequence ID" value="RYP84238.1"/>
    <property type="molecule type" value="Genomic_DNA"/>
</dbReference>
<keyword evidence="2" id="KW-1185">Reference proteome</keyword>
<reference evidence="1 2" key="1">
    <citation type="submission" date="2019-01" db="EMBL/GenBank/DDBJ databases">
        <title>Nocardioides guangzhouensis sp. nov., an actinobacterium isolated from soil.</title>
        <authorList>
            <person name="Fu Y."/>
            <person name="Cai Y."/>
            <person name="Lin Z."/>
            <person name="Chen P."/>
        </authorList>
    </citation>
    <scope>NUCLEOTIDE SEQUENCE [LARGE SCALE GENOMIC DNA]</scope>
    <source>
        <strain evidence="1 2">130</strain>
    </source>
</reference>
<evidence type="ECO:0000313" key="2">
    <source>
        <dbReference type="Proteomes" id="UP000295198"/>
    </source>
</evidence>
<dbReference type="AlphaFoldDB" id="A0A4Q4Z9I5"/>
<comment type="caution">
    <text evidence="1">The sequence shown here is derived from an EMBL/GenBank/DDBJ whole genome shotgun (WGS) entry which is preliminary data.</text>
</comment>
<name>A0A4Q4Z9I5_9ACTN</name>
<protein>
    <submittedName>
        <fullName evidence="1">Uncharacterized protein</fullName>
    </submittedName>
</protein>
<organism evidence="1 2">
    <name type="scientific">Nocardioides guangzhouensis</name>
    <dbReference type="NCBI Taxonomy" id="2497878"/>
    <lineage>
        <taxon>Bacteria</taxon>
        <taxon>Bacillati</taxon>
        <taxon>Actinomycetota</taxon>
        <taxon>Actinomycetes</taxon>
        <taxon>Propionibacteriales</taxon>
        <taxon>Nocardioidaceae</taxon>
        <taxon>Nocardioides</taxon>
    </lineage>
</organism>
<dbReference type="RefSeq" id="WP_134719200.1">
    <property type="nucleotide sequence ID" value="NZ_SDKM01000025.1"/>
</dbReference>
<accession>A0A4Q4Z9I5</accession>
<proteinExistence type="predicted"/>